<dbReference type="EMBL" id="JANRMS010000386">
    <property type="protein sequence ID" value="KAJ3540828.1"/>
    <property type="molecule type" value="Genomic_DNA"/>
</dbReference>
<proteinExistence type="predicted"/>
<evidence type="ECO:0000313" key="1">
    <source>
        <dbReference type="EMBL" id="KAJ3540828.1"/>
    </source>
</evidence>
<dbReference type="Proteomes" id="UP001148629">
    <property type="component" value="Unassembled WGS sequence"/>
</dbReference>
<organism evidence="1 2">
    <name type="scientific">Fusarium decemcellulare</name>
    <dbReference type="NCBI Taxonomy" id="57161"/>
    <lineage>
        <taxon>Eukaryota</taxon>
        <taxon>Fungi</taxon>
        <taxon>Dikarya</taxon>
        <taxon>Ascomycota</taxon>
        <taxon>Pezizomycotina</taxon>
        <taxon>Sordariomycetes</taxon>
        <taxon>Hypocreomycetidae</taxon>
        <taxon>Hypocreales</taxon>
        <taxon>Nectriaceae</taxon>
        <taxon>Fusarium</taxon>
        <taxon>Fusarium decemcellulare species complex</taxon>
    </lineage>
</organism>
<sequence length="2107" mass="228570">MGKHIGEKPPLSQDQDPAILSVSIDARCDPEPISGSPEAKPDVDPRIRRHHLQPMGQDTRECTMTTPQAFQACHLGLRSSASGLTITRFAVKYKYDGKSLVLINQTSQAKWVLSVAAFLLALSGSPSLTAKDLLKIGNQSRPDMFALNVQRPELLYTKVVEVPERVTLYDSTAYKRGDKDEPINGSTKPVEDNVRTGISGERVRVIEPLDVGEMRAALQQTFDEGFRSIAICLLHSYTFPDHELAIAQAAREIGFTQVSASSELSPAIRMLPRASSAVTDAYLTPEIMAYLEGFQSGVDRKSLESVNWRIMQSDGGLVHPKKLSGLRALLSGPAGGVIGYAKTSYIPEKPVPVIGFDMGGTSTDVSRYAGALEHVFESTTAGISVQAPQLDINTVAAGGGSVLSWRKGILTVGPDSAGSHPGPACYRKGGPATVTDANLILGRILPEYFPSIFGENQDQPLDVDASYQRMAELAEEINRDQGTHLSVQEAAQGFITVANEAMCRPIRALTEARGHNTADHNLAAFGGAGGQHACDIARALKIKRVILHKYSSVLSAYGIALAETVQEERLPFAEVLSSSSLDRVTPILEDLRTKTMASLKQMDPTCKSISSKYFLNLRYDGSDTSLMVEKPTDSWNFENAFVRMHYQEFGFTPERDILIDDVRVRSTATTADQDKVGLRELDSLEQTRPAMSDQTTSMFFEGLGTIDAPLFHLDRLSLGDTITGPAMVIDKTQSIVVVPKSTATALSSMLVIDVDPLEVNTTPKVDPIRLSVFANRFMGIAEQMGRALQKTSVSTNIKERLDFSCAIFSADGGLVANAPHVPAMLGSMSFAVKWQIQHWNGNIKKGDVFLSNAPYAGGVHLPDLTVITPVFDDDENILFWTASRGHHADVGGIVPGSMPATSTELWEEGAVIDAMKVIEDGVFHEDRVLEAMLYAPARYPGCQGARCIQDNLTDIKAQAAANQKGVNLINSLIEEFTLDVVTLYMDEVQKASENAVRDTLKTICKEKGRTFFEAEDFMDDGSRIKLTITVNPNTGSAKFDFTGTSPQAYGNWNAPIAICNSATIYTLRCLVNAEVPLNQGCLLPIDLIIPDDSFLSPSPEAAVAAGNGLTNQRLVDVILKAFEVCAASNGCMANFTFGLATEDGFGYYETIAGGSGAGPSWHGEDGVHCHMTNTRITDPEILERRYPVLLRQFGLRQGSGGQGKFSGGEGIVRELEYLIDMHAGILSERRAFQPYGMAGGEPAARGENLWIRKNGRVINVGGKAACRVQAGDRMRILTPGGGGYGAVGDSKEAMSNGNGLKFVPLANGQNEPAIQALDVPAPRTQLSPFNAPFAQSQASYANSHAPANTITRTPHGPDQAEVSPGSTIPADASLSSSHTFGSKVQDLLGHQQQAGPPNHFSPASSSTQPLRGESIEIPKLPAEQDARRLLEAVVFYIGQTQYHFDAREISDRITYFSAKSHEVTHLRTPAFLETILVVAIGRLFLGEFDEGSYPGAGLFAFAQRNLPHLGELCDLGRLGIELLALVAVYLQNSNREKEAYIYISTALRLAISHGFHRVSGVEHYTHSERVHLNRLWWTIYMQERRLAAATGNPSGINDEVIELDLPTNSPGFSPAAPLCTNIKIGRVTGRIINVIYGKNPQSEQTFVSSVQEIVQAISDISQEIPSELEPERYHSSSELSLRTVASLHFMLCQATLLTIRPIMLHVAKLILSGNGTSGERLSSSPLGKLCRTCSEAARRLLKVIVMLREKDMLVIFGFIDFDATFSAAFIMILSAIFDSACRGEERINPTPGLDDALDTLRFLVKRGNSIAFQRLQEVQRLWGVMQSLLQSLESNNAGQPPLADQPQDPEIDVEVPLSDNTLWDISNIWFPQLDSAPVGGMSEEDQGYYFSLYNNPDWMLTGEDVTDFADSPLYPSKRPGLPRTPDEYSTGCSDLTNASAIFSVSIKDRHGAWGVAGNKNGPGDDRDKLPSNGAAALTTLRQQRAPTETGRRENVSVGDTVIKVMNRLKWGRVTETLTVVLQLAWSFRVGVHGAELESGAVHDAATVTPVEGGGGRAAEDQVPAGSLRAGEACFLAGSALHLLATCQAAGGVVFRRSCRRDRRSRLT</sequence>
<evidence type="ECO:0000313" key="2">
    <source>
        <dbReference type="Proteomes" id="UP001148629"/>
    </source>
</evidence>
<name>A0ACC1SJ23_9HYPO</name>
<protein>
    <submittedName>
        <fullName evidence="1">Uncharacterized protein</fullName>
    </submittedName>
</protein>
<gene>
    <name evidence="1" type="ORF">NM208_g4886</name>
</gene>
<comment type="caution">
    <text evidence="1">The sequence shown here is derived from an EMBL/GenBank/DDBJ whole genome shotgun (WGS) entry which is preliminary data.</text>
</comment>
<reference evidence="1" key="1">
    <citation type="submission" date="2022-08" db="EMBL/GenBank/DDBJ databases">
        <title>Genome Sequence of Fusarium decemcellulare.</title>
        <authorList>
            <person name="Buettner E."/>
        </authorList>
    </citation>
    <scope>NUCLEOTIDE SEQUENCE</scope>
    <source>
        <strain evidence="1">Babe19</strain>
    </source>
</reference>
<accession>A0ACC1SJ23</accession>
<keyword evidence="2" id="KW-1185">Reference proteome</keyword>